<gene>
    <name evidence="1" type="ORF">QEH59_09675</name>
</gene>
<proteinExistence type="predicted"/>
<comment type="caution">
    <text evidence="1">The sequence shown here is derived from an EMBL/GenBank/DDBJ whole genome shotgun (WGS) entry which is preliminary data.</text>
</comment>
<evidence type="ECO:0000313" key="1">
    <source>
        <dbReference type="EMBL" id="MDQ8194695.1"/>
    </source>
</evidence>
<sequence>MAIVTGAVNFYEQAAPIIKNGHSRFLGPGARGWSNPTAWQGLWRESNDDTEALLFIHTFNKTDSRHLGVNA</sequence>
<organism evidence="1 2">
    <name type="scientific">Thalassobacterium sedimentorum</name>
    <dbReference type="NCBI Taxonomy" id="3041258"/>
    <lineage>
        <taxon>Bacteria</taxon>
        <taxon>Pseudomonadati</taxon>
        <taxon>Verrucomicrobiota</taxon>
        <taxon>Opitutia</taxon>
        <taxon>Puniceicoccales</taxon>
        <taxon>Coraliomargaritaceae</taxon>
        <taxon>Thalassobacterium</taxon>
    </lineage>
</organism>
<reference evidence="1 2" key="1">
    <citation type="submission" date="2023-04" db="EMBL/GenBank/DDBJ databases">
        <title>A novel bacteria isolated from coastal sediment.</title>
        <authorList>
            <person name="Liu X.-J."/>
            <person name="Du Z.-J."/>
        </authorList>
    </citation>
    <scope>NUCLEOTIDE SEQUENCE [LARGE SCALE GENOMIC DNA]</scope>
    <source>
        <strain evidence="1 2">SDUM461004</strain>
    </source>
</reference>
<accession>A0ABU1ALG4</accession>
<dbReference type="EMBL" id="JARXIC010000013">
    <property type="protein sequence ID" value="MDQ8194695.1"/>
    <property type="molecule type" value="Genomic_DNA"/>
</dbReference>
<dbReference type="Proteomes" id="UP001243717">
    <property type="component" value="Unassembled WGS sequence"/>
</dbReference>
<name>A0ABU1ALG4_9BACT</name>
<protein>
    <submittedName>
        <fullName evidence="1">Uncharacterized protein</fullName>
    </submittedName>
</protein>
<keyword evidence="2" id="KW-1185">Reference proteome</keyword>
<evidence type="ECO:0000313" key="2">
    <source>
        <dbReference type="Proteomes" id="UP001243717"/>
    </source>
</evidence>
<dbReference type="RefSeq" id="WP_308985162.1">
    <property type="nucleotide sequence ID" value="NZ_JARXIC010000013.1"/>
</dbReference>